<dbReference type="EMBL" id="JAGTJJ010000052">
    <property type="protein sequence ID" value="MDC3987412.1"/>
    <property type="molecule type" value="Genomic_DNA"/>
</dbReference>
<gene>
    <name evidence="2" type="ORF">KEG57_43485</name>
</gene>
<dbReference type="SUPFAM" id="SSF101898">
    <property type="entry name" value="NHL repeat"/>
    <property type="match status" value="1"/>
</dbReference>
<evidence type="ECO:0008006" key="4">
    <source>
        <dbReference type="Google" id="ProtNLM"/>
    </source>
</evidence>
<dbReference type="Proteomes" id="UP001151081">
    <property type="component" value="Unassembled WGS sequence"/>
</dbReference>
<feature type="compositionally biased region" description="Basic and acidic residues" evidence="1">
    <location>
        <begin position="411"/>
        <end position="420"/>
    </location>
</feature>
<evidence type="ECO:0000256" key="1">
    <source>
        <dbReference type="SAM" id="MobiDB-lite"/>
    </source>
</evidence>
<dbReference type="RefSeq" id="WP_272426867.1">
    <property type="nucleotide sequence ID" value="NZ_JAGTJJ010000052.1"/>
</dbReference>
<dbReference type="AlphaFoldDB" id="A0A9X4AYS2"/>
<proteinExistence type="predicted"/>
<protein>
    <recommendedName>
        <fullName evidence="4">SMP-30/Gluconolactonase/LRE-like region domain-containing protein</fullName>
    </recommendedName>
</protein>
<evidence type="ECO:0000313" key="3">
    <source>
        <dbReference type="Proteomes" id="UP001151081"/>
    </source>
</evidence>
<dbReference type="InterPro" id="IPR011042">
    <property type="entry name" value="6-blade_b-propeller_TolB-like"/>
</dbReference>
<feature type="region of interest" description="Disordered" evidence="1">
    <location>
        <begin position="411"/>
        <end position="435"/>
    </location>
</feature>
<organism evidence="2 3">
    <name type="scientific">Polyangium jinanense</name>
    <dbReference type="NCBI Taxonomy" id="2829994"/>
    <lineage>
        <taxon>Bacteria</taxon>
        <taxon>Pseudomonadati</taxon>
        <taxon>Myxococcota</taxon>
        <taxon>Polyangia</taxon>
        <taxon>Polyangiales</taxon>
        <taxon>Polyangiaceae</taxon>
        <taxon>Polyangium</taxon>
    </lineage>
</organism>
<dbReference type="Gene3D" id="2.120.10.30">
    <property type="entry name" value="TolB, C-terminal domain"/>
    <property type="match status" value="1"/>
</dbReference>
<reference evidence="2 3" key="1">
    <citation type="submission" date="2021-04" db="EMBL/GenBank/DDBJ databases">
        <title>Genome analysis of Polyangium sp.</title>
        <authorList>
            <person name="Li Y."/>
            <person name="Wang J."/>
        </authorList>
    </citation>
    <scope>NUCLEOTIDE SEQUENCE [LARGE SCALE GENOMIC DNA]</scope>
    <source>
        <strain evidence="2 3">SDU14</strain>
    </source>
</reference>
<sequence>MRSLFLDALPLPATALALLVAIFLPACGGAPALATTTAKEAPAKAAPPPDPMLEGLKRALADNPNDGVLLSTLAELSAERGERAETLGYLERLAALRWPFALLESSFGELRRDPAFRDVAARIGKNEPVVRRSAPAFTLDELDLVPEGITHDPATDTFYVGSIRHRKIVAVGKDGKARDFVRSAEDDLLSVLGMKVDAARRHLWVATFASKGMKGFSTEMKGMAALFQYDLDKGALLRKIVWKRPGEAHLFNDIALTAAGDVFVTDSEAGSVLALRAGTDTLEEVLPAGSFVYPNGIVLAEGGARLFVAHWRGVAMIDLKSRDVRPLEAPAGVVLAGIDGLALDGRRLVAVQNGLGRARITRYHLDEGLSRVVREEILESGHPLFDGIPTTGVIARGSFYYLANANLRGFDEQGRPKPGENPRPSQVLAVPLGDP</sequence>
<comment type="caution">
    <text evidence="2">The sequence shown here is derived from an EMBL/GenBank/DDBJ whole genome shotgun (WGS) entry which is preliminary data.</text>
</comment>
<accession>A0A9X4AYS2</accession>
<evidence type="ECO:0000313" key="2">
    <source>
        <dbReference type="EMBL" id="MDC3987412.1"/>
    </source>
</evidence>
<keyword evidence="3" id="KW-1185">Reference proteome</keyword>
<name>A0A9X4AYS2_9BACT</name>